<organism evidence="1">
    <name type="scientific">viral metagenome</name>
    <dbReference type="NCBI Taxonomy" id="1070528"/>
    <lineage>
        <taxon>unclassified sequences</taxon>
        <taxon>metagenomes</taxon>
        <taxon>organismal metagenomes</taxon>
    </lineage>
</organism>
<dbReference type="EMBL" id="MN739613">
    <property type="protein sequence ID" value="QHT15781.1"/>
    <property type="molecule type" value="Genomic_DNA"/>
</dbReference>
<sequence>MPGFIQNVFTESDIEYLNNLPEVVEAKALLNSRKVVYFSITLTESIRSTLQERLNLDLSTVSKIPLRWIKGDTPSHIDTGASAFEHTYLVYVNDSEGSFVLGNESYPIEANTAFVFNEGLSHKTEGTGLEPRLLVGPMNELAEPVGSAIYYFSSETNALAVTNQLGVGTSFTVGDPVFGGYTSWRMASNSNGSSPQNVVYTNGDVLISDGNYYMYPNFPCFKEGTKVLCQVDGVEIYQPIETLKVGTLVKTSHHGFKKIEIIASGSIHNPGTQERLEDRLYKCSPAKYPELKEDLYITGQHSILVDTLTETQREQLIVHMGRIFVTDKKYRLIACVDERAEPFIEEGVFNIWHLALENEDVKMNYGIYVNGGLLVETCSINTLKNKSNMQSI</sequence>
<protein>
    <recommendedName>
        <fullName evidence="2">Hedgehog/Intein (Hint) domain-containing protein</fullName>
    </recommendedName>
</protein>
<accession>A0A6C0DH95</accession>
<dbReference type="AlphaFoldDB" id="A0A6C0DH95"/>
<evidence type="ECO:0000313" key="1">
    <source>
        <dbReference type="EMBL" id="QHT15781.1"/>
    </source>
</evidence>
<proteinExistence type="predicted"/>
<reference evidence="1" key="1">
    <citation type="journal article" date="2020" name="Nature">
        <title>Giant virus diversity and host interactions through global metagenomics.</title>
        <authorList>
            <person name="Schulz F."/>
            <person name="Roux S."/>
            <person name="Paez-Espino D."/>
            <person name="Jungbluth S."/>
            <person name="Walsh D.A."/>
            <person name="Denef V.J."/>
            <person name="McMahon K.D."/>
            <person name="Konstantinidis K.T."/>
            <person name="Eloe-Fadrosh E.A."/>
            <person name="Kyrpides N.C."/>
            <person name="Woyke T."/>
        </authorList>
    </citation>
    <scope>NUCLEOTIDE SEQUENCE</scope>
    <source>
        <strain evidence="1">GVMAG-M-3300023174-176</strain>
    </source>
</reference>
<name>A0A6C0DH95_9ZZZZ</name>
<evidence type="ECO:0008006" key="2">
    <source>
        <dbReference type="Google" id="ProtNLM"/>
    </source>
</evidence>